<organism evidence="2 3">
    <name type="scientific">Angustibacter aerolatus</name>
    <dbReference type="NCBI Taxonomy" id="1162965"/>
    <lineage>
        <taxon>Bacteria</taxon>
        <taxon>Bacillati</taxon>
        <taxon>Actinomycetota</taxon>
        <taxon>Actinomycetes</taxon>
        <taxon>Kineosporiales</taxon>
        <taxon>Kineosporiaceae</taxon>
    </lineage>
</organism>
<protein>
    <recommendedName>
        <fullName evidence="4">Secreted protein</fullName>
    </recommendedName>
</protein>
<dbReference type="EMBL" id="BSUZ01000001">
    <property type="protein sequence ID" value="GMA87422.1"/>
    <property type="molecule type" value="Genomic_DNA"/>
</dbReference>
<gene>
    <name evidence="2" type="ORF">GCM10025868_26720</name>
</gene>
<accession>A0ABQ6JKN9</accession>
<comment type="caution">
    <text evidence="2">The sequence shown here is derived from an EMBL/GenBank/DDBJ whole genome shotgun (WGS) entry which is preliminary data.</text>
</comment>
<evidence type="ECO:0000313" key="3">
    <source>
        <dbReference type="Proteomes" id="UP001157017"/>
    </source>
</evidence>
<evidence type="ECO:0000313" key="2">
    <source>
        <dbReference type="EMBL" id="GMA87422.1"/>
    </source>
</evidence>
<reference evidence="3" key="1">
    <citation type="journal article" date="2019" name="Int. J. Syst. Evol. Microbiol.">
        <title>The Global Catalogue of Microorganisms (GCM) 10K type strain sequencing project: providing services to taxonomists for standard genome sequencing and annotation.</title>
        <authorList>
            <consortium name="The Broad Institute Genomics Platform"/>
            <consortium name="The Broad Institute Genome Sequencing Center for Infectious Disease"/>
            <person name="Wu L."/>
            <person name="Ma J."/>
        </authorList>
    </citation>
    <scope>NUCLEOTIDE SEQUENCE [LARGE SCALE GENOMIC DNA]</scope>
    <source>
        <strain evidence="3">NBRC 108730</strain>
    </source>
</reference>
<proteinExistence type="predicted"/>
<feature type="signal peptide" evidence="1">
    <location>
        <begin position="1"/>
        <end position="20"/>
    </location>
</feature>
<dbReference type="Proteomes" id="UP001157017">
    <property type="component" value="Unassembled WGS sequence"/>
</dbReference>
<feature type="chain" id="PRO_5047204889" description="Secreted protein" evidence="1">
    <location>
        <begin position="21"/>
        <end position="89"/>
    </location>
</feature>
<name>A0ABQ6JKN9_9ACTN</name>
<evidence type="ECO:0008006" key="4">
    <source>
        <dbReference type="Google" id="ProtNLM"/>
    </source>
</evidence>
<keyword evidence="1" id="KW-0732">Signal</keyword>
<keyword evidence="3" id="KW-1185">Reference proteome</keyword>
<evidence type="ECO:0000256" key="1">
    <source>
        <dbReference type="SAM" id="SignalP"/>
    </source>
</evidence>
<sequence>MRPVKVLLLMARSASSRAIASQMVWSRLSWAGWEGSSMMRAAVVVIVSRRRRAVVPGGKASGAACSRALVAVAVRLHRVQDQAQTGQGG</sequence>